<accession>B8HVJ3</accession>
<dbReference type="Pfam" id="PF12708">
    <property type="entry name" value="Pect-lyase_RHGA_epim"/>
    <property type="match status" value="1"/>
</dbReference>
<dbReference type="SUPFAM" id="SSF51126">
    <property type="entry name" value="Pectin lyase-like"/>
    <property type="match status" value="2"/>
</dbReference>
<feature type="signal peptide" evidence="1">
    <location>
        <begin position="1"/>
        <end position="30"/>
    </location>
</feature>
<feature type="domain" description="Rhamnogalacturonase A/B/Epimerase-like pectate lyase" evidence="2">
    <location>
        <begin position="54"/>
        <end position="269"/>
    </location>
</feature>
<dbReference type="EMBL" id="CP001344">
    <property type="protein sequence ID" value="ACL46305.1"/>
    <property type="molecule type" value="Genomic_DNA"/>
</dbReference>
<name>B8HVJ3_CYAP4</name>
<dbReference type="HOGENOM" id="CLU_014589_0_0_3"/>
<keyword evidence="1" id="KW-0732">Signal</keyword>
<dbReference type="OrthoDB" id="9757799at2"/>
<organism evidence="3">
    <name type="scientific">Cyanothece sp. (strain PCC 7425 / ATCC 29141)</name>
    <dbReference type="NCBI Taxonomy" id="395961"/>
    <lineage>
        <taxon>Bacteria</taxon>
        <taxon>Bacillati</taxon>
        <taxon>Cyanobacteriota</taxon>
        <taxon>Cyanophyceae</taxon>
        <taxon>Gomontiellales</taxon>
        <taxon>Cyanothecaceae</taxon>
        <taxon>Cyanothece</taxon>
    </lineage>
</organism>
<protein>
    <recommendedName>
        <fullName evidence="2">Rhamnogalacturonase A/B/Epimerase-like pectate lyase domain-containing protein</fullName>
    </recommendedName>
</protein>
<dbReference type="Gene3D" id="2.160.20.10">
    <property type="entry name" value="Single-stranded right-handed beta-helix, Pectin lyase-like"/>
    <property type="match status" value="2"/>
</dbReference>
<sequence>MQSRSRWKYLTLACLLAVSVWLCSSTTACAAKVLGGGSLEEQANHQFPPSAAIINVTQAPYGAKGDGKTDDTAAIQRALNDMIGLHKILYFPNGTYLISASLQWANKNARGQPAWGFNWIQGENPLKTVIRLKNGTFTDPKQPMPLMACGGFGSADWFHNYVQDLTFDVGRSNPSAIGLQFYSNNTGAVRNVAILSQDGQGRTGLDLYRDMNGPLLVQNLLVRGFEVGIRTGAAVNSQTFEQIQLIGQTQFGFDNQGQSISIRGLTSENTVPAVRSYGVLSLLDATLVGRDGASTIPAIVNYNGGRLGLRNITTRGYGRALGDVETPDYAAALRIRGTDKVGSEGPTVTEYFSHPVTSPFAGPAASLGLAVQETPDVPWDDPKTWAVVDTFNADPTGQRDSSAAIQQAIDSGATTIFFPGFYAIEKPVIIRGKARRLIGTGAWIDYQGKSKPDFIVGDGQSKVVVIEHFAPINGGIAVNTNRTVVLRSLESRRISHPGKGLLFLEDVATDNFHLHTGQRVWARQLNIENEGTHLTNAGGDLWVLGYKTERGGTLLHTRAGGRSEIFGTFSYTTTAGKLAPMFVTEDADVFAFFNEVCYTGDPFAVLIEETRKGVTKAVKQGEGTIAPYIGVARQR</sequence>
<evidence type="ECO:0000313" key="3">
    <source>
        <dbReference type="EMBL" id="ACL46305.1"/>
    </source>
</evidence>
<dbReference type="InterPro" id="IPR011050">
    <property type="entry name" value="Pectin_lyase_fold/virulence"/>
</dbReference>
<dbReference type="InterPro" id="IPR012334">
    <property type="entry name" value="Pectin_lyas_fold"/>
</dbReference>
<dbReference type="PROSITE" id="PS51257">
    <property type="entry name" value="PROKAR_LIPOPROTEIN"/>
    <property type="match status" value="1"/>
</dbReference>
<evidence type="ECO:0000259" key="2">
    <source>
        <dbReference type="Pfam" id="PF12708"/>
    </source>
</evidence>
<proteinExistence type="predicted"/>
<dbReference type="AlphaFoldDB" id="B8HVJ3"/>
<evidence type="ECO:0000256" key="1">
    <source>
        <dbReference type="SAM" id="SignalP"/>
    </source>
</evidence>
<dbReference type="STRING" id="395961.Cyan7425_3991"/>
<dbReference type="InterPro" id="IPR024535">
    <property type="entry name" value="RHGA/B-epi-like_pectate_lyase"/>
</dbReference>
<dbReference type="KEGG" id="cyn:Cyan7425_3991"/>
<dbReference type="eggNOG" id="COG5434">
    <property type="taxonomic scope" value="Bacteria"/>
</dbReference>
<feature type="chain" id="PRO_5002871087" description="Rhamnogalacturonase A/B/Epimerase-like pectate lyase domain-containing protein" evidence="1">
    <location>
        <begin position="31"/>
        <end position="635"/>
    </location>
</feature>
<gene>
    <name evidence="3" type="ordered locus">Cyan7425_3991</name>
</gene>
<reference evidence="3" key="1">
    <citation type="submission" date="2009-01" db="EMBL/GenBank/DDBJ databases">
        <title>Complete sequence of chromosome Cyanothece sp. PCC 7425.</title>
        <authorList>
            <consortium name="US DOE Joint Genome Institute"/>
            <person name="Lucas S."/>
            <person name="Copeland A."/>
            <person name="Lapidus A."/>
            <person name="Glavina del Rio T."/>
            <person name="Dalin E."/>
            <person name="Tice H."/>
            <person name="Bruce D."/>
            <person name="Goodwin L."/>
            <person name="Pitluck S."/>
            <person name="Sims D."/>
            <person name="Meineke L."/>
            <person name="Brettin T."/>
            <person name="Detter J.C."/>
            <person name="Han C."/>
            <person name="Larimer F."/>
            <person name="Land M."/>
            <person name="Hauser L."/>
            <person name="Kyrpides N."/>
            <person name="Ovchinnikova G."/>
            <person name="Liberton M."/>
            <person name="Stoeckel J."/>
            <person name="Banerjee A."/>
            <person name="Singh A."/>
            <person name="Page L."/>
            <person name="Sato H."/>
            <person name="Zhao L."/>
            <person name="Sherman L."/>
            <person name="Pakrasi H."/>
            <person name="Richardson P."/>
        </authorList>
    </citation>
    <scope>NUCLEOTIDE SEQUENCE</scope>
    <source>
        <strain evidence="3">PCC 7425</strain>
    </source>
</reference>